<dbReference type="GO" id="GO:0000917">
    <property type="term" value="P:division septum assembly"/>
    <property type="evidence" value="ECO:0007669"/>
    <property type="project" value="UniProtKB-KW"/>
</dbReference>
<keyword evidence="4" id="KW-0749">Sporulation</keyword>
<dbReference type="EMBL" id="VSZQ01000024">
    <property type="protein sequence ID" value="TYR65370.1"/>
    <property type="molecule type" value="Genomic_DNA"/>
</dbReference>
<dbReference type="InterPro" id="IPR006776">
    <property type="entry name" value="SsgB"/>
</dbReference>
<comment type="similarity">
    <text evidence="2">Belongs to the SsgA family.</text>
</comment>
<evidence type="ECO:0000256" key="4">
    <source>
        <dbReference type="ARBA" id="ARBA00022969"/>
    </source>
</evidence>
<dbReference type="InterPro" id="IPR038658">
    <property type="entry name" value="SsgB_sf"/>
</dbReference>
<evidence type="ECO:0000256" key="7">
    <source>
        <dbReference type="SAM" id="MobiDB-lite"/>
    </source>
</evidence>
<reference evidence="8 9" key="1">
    <citation type="submission" date="2019-08" db="EMBL/GenBank/DDBJ databases">
        <title>Draft genome for granaticin producer strain Streptomyces parvus C05.</title>
        <authorList>
            <person name="Gonzalez-Pimentel J.L."/>
        </authorList>
    </citation>
    <scope>NUCLEOTIDE SEQUENCE [LARGE SCALE GENOMIC DNA]</scope>
    <source>
        <strain evidence="8 9">C05</strain>
    </source>
</reference>
<dbReference type="Pfam" id="PF04686">
    <property type="entry name" value="SsgA"/>
    <property type="match status" value="1"/>
</dbReference>
<evidence type="ECO:0000313" key="9">
    <source>
        <dbReference type="Proteomes" id="UP000323242"/>
    </source>
</evidence>
<organism evidence="8 9">
    <name type="scientific">Streptomyces parvus</name>
    <dbReference type="NCBI Taxonomy" id="66428"/>
    <lineage>
        <taxon>Bacteria</taxon>
        <taxon>Bacillati</taxon>
        <taxon>Actinomycetota</taxon>
        <taxon>Actinomycetes</taxon>
        <taxon>Kitasatosporales</taxon>
        <taxon>Streptomycetaceae</taxon>
        <taxon>Streptomyces</taxon>
    </lineage>
</organism>
<dbReference type="GO" id="GO:0030435">
    <property type="term" value="P:sporulation resulting in formation of a cellular spore"/>
    <property type="evidence" value="ECO:0007669"/>
    <property type="project" value="UniProtKB-KW"/>
</dbReference>
<evidence type="ECO:0000313" key="8">
    <source>
        <dbReference type="EMBL" id="TYR65370.1"/>
    </source>
</evidence>
<name>A0A5D4JM98_9ACTN</name>
<dbReference type="Gene3D" id="2.30.31.20">
    <property type="entry name" value="Sporulation-specific cell division protein SsgB"/>
    <property type="match status" value="1"/>
</dbReference>
<keyword evidence="6" id="KW-0131">Cell cycle</keyword>
<dbReference type="GO" id="GO:0030428">
    <property type="term" value="C:cell septum"/>
    <property type="evidence" value="ECO:0007669"/>
    <property type="project" value="UniProtKB-SubCell"/>
</dbReference>
<protein>
    <submittedName>
        <fullName evidence="8">SsgA family sporulation/cell division regulator</fullName>
    </submittedName>
</protein>
<feature type="compositionally biased region" description="Low complexity" evidence="7">
    <location>
        <begin position="7"/>
        <end position="19"/>
    </location>
</feature>
<keyword evidence="9" id="KW-1185">Reference proteome</keyword>
<keyword evidence="5" id="KW-0717">Septation</keyword>
<evidence type="ECO:0000256" key="1">
    <source>
        <dbReference type="ARBA" id="ARBA00004431"/>
    </source>
</evidence>
<evidence type="ECO:0000256" key="6">
    <source>
        <dbReference type="ARBA" id="ARBA00023306"/>
    </source>
</evidence>
<proteinExistence type="inferred from homology"/>
<dbReference type="AlphaFoldDB" id="A0A5D4JM98"/>
<accession>A0A5D4JM98</accession>
<comment type="caution">
    <text evidence="8">The sequence shown here is derived from an EMBL/GenBank/DDBJ whole genome shotgun (WGS) entry which is preliminary data.</text>
</comment>
<evidence type="ECO:0000256" key="3">
    <source>
        <dbReference type="ARBA" id="ARBA00022618"/>
    </source>
</evidence>
<evidence type="ECO:0000256" key="5">
    <source>
        <dbReference type="ARBA" id="ARBA00023210"/>
    </source>
</evidence>
<comment type="subcellular location">
    <subcellularLocation>
        <location evidence="1">Cell septum</location>
    </subcellularLocation>
</comment>
<sequence length="194" mass="21041">MDPPTTPSRATSPSSCATSNAPPVSAALSDVRSRSPTGLHHAREARVLRPRAIPRGGSVQPIEHVVTAEVSTPDHTGGRLVVWIRHLPDDPLAVRLDFAPTGGPEQSAATWVFARSLLAEGIITPVGDGDVRVRPGDAYETHIELRPVHGHCLVRFRTAALRSFLARTETWPPQVSARVRTELDRTLDAILRRA</sequence>
<evidence type="ECO:0000256" key="2">
    <source>
        <dbReference type="ARBA" id="ARBA00009323"/>
    </source>
</evidence>
<feature type="region of interest" description="Disordered" evidence="7">
    <location>
        <begin position="1"/>
        <end position="40"/>
    </location>
</feature>
<keyword evidence="3 8" id="KW-0132">Cell division</keyword>
<gene>
    <name evidence="8" type="ORF">FY004_06550</name>
</gene>
<dbReference type="Proteomes" id="UP000323242">
    <property type="component" value="Unassembled WGS sequence"/>
</dbReference>